<evidence type="ECO:0000313" key="10">
    <source>
        <dbReference type="EMBL" id="CAA9480143.1"/>
    </source>
</evidence>
<comment type="subcellular location">
    <subcellularLocation>
        <location evidence="8">Cytoplasm</location>
    </subcellularLocation>
</comment>
<dbReference type="Gene3D" id="3.40.1160.10">
    <property type="entry name" value="Acetylglutamate kinase-like"/>
    <property type="match status" value="1"/>
</dbReference>
<evidence type="ECO:0000256" key="6">
    <source>
        <dbReference type="ARBA" id="ARBA00022777"/>
    </source>
</evidence>
<feature type="binding site" evidence="8">
    <location>
        <begin position="208"/>
        <end position="214"/>
    </location>
    <ligand>
        <name>ATP</name>
        <dbReference type="ChEBI" id="CHEBI:30616"/>
    </ligand>
</feature>
<feature type="binding site" evidence="8">
    <location>
        <position position="134"/>
    </location>
    <ligand>
        <name>substrate</name>
    </ligand>
</feature>
<dbReference type="UniPathway" id="UPA00098">
    <property type="reaction ID" value="UER00359"/>
</dbReference>
<feature type="binding site" evidence="8">
    <location>
        <position position="7"/>
    </location>
    <ligand>
        <name>ATP</name>
        <dbReference type="ChEBI" id="CHEBI:30616"/>
    </ligand>
</feature>
<dbReference type="InterPro" id="IPR001048">
    <property type="entry name" value="Asp/Glu/Uridylate_kinase"/>
</dbReference>
<comment type="similarity">
    <text evidence="8">Belongs to the glutamate 5-kinase family.</text>
</comment>
<dbReference type="InterPro" id="IPR019797">
    <property type="entry name" value="Glutamate_5-kinase_CS"/>
</dbReference>
<comment type="pathway">
    <text evidence="8">Amino-acid biosynthesis; L-proline biosynthesis; L-glutamate 5-semialdehyde from L-glutamate: step 1/2.</text>
</comment>
<sequence length="364" mass="38518">MARLVVKLGSSVVADPSGELRAGVLRALCREVGVRRRAGDEIVLVSSGAIARGIRIMGLPVRPTAIEDLQAASAVGQGPLYQAWSEGLRAEGVAGAQVLLTFFDLMARTHYLNARQTLRRLLDWGLVPVINENDTTTTDEISFGDNDFLAAQVAILVGADRLVLLTDIDGLFSADPRRHPGAARVDEVTDFAQLEALTIGHGTSPLGSGGMRSKVVAAEMATAAGIPTQIGNGTRAEALPALLAGEPGEGTRFTAGRARYSSFKLWLKYAKPSHGTVVVDRGAARALREGGTSLLPVGITDVRGEFDAGDAVQVAEGPHVIGKGIVNYTARELRQVAGLKSAQVRELLPRATDEAVHRDYFVLS</sequence>
<feature type="binding site" evidence="8">
    <location>
        <position position="146"/>
    </location>
    <ligand>
        <name>substrate</name>
    </ligand>
</feature>
<dbReference type="PROSITE" id="PS00902">
    <property type="entry name" value="GLUTAMATE_5_KINASE"/>
    <property type="match status" value="1"/>
</dbReference>
<keyword evidence="4 8" id="KW-0808">Transferase</keyword>
<organism evidence="10">
    <name type="scientific">uncultured Solirubrobacteraceae bacterium</name>
    <dbReference type="NCBI Taxonomy" id="1162706"/>
    <lineage>
        <taxon>Bacteria</taxon>
        <taxon>Bacillati</taxon>
        <taxon>Actinomycetota</taxon>
        <taxon>Thermoleophilia</taxon>
        <taxon>Solirubrobacterales</taxon>
        <taxon>Solirubrobacteraceae</taxon>
        <taxon>environmental samples</taxon>
    </lineage>
</organism>
<dbReference type="InterPro" id="IPR005715">
    <property type="entry name" value="Glu_5kinase/COase_Synthase"/>
</dbReference>
<dbReference type="NCBIfam" id="TIGR01027">
    <property type="entry name" value="proB"/>
    <property type="match status" value="1"/>
</dbReference>
<keyword evidence="2 8" id="KW-0028">Amino-acid biosynthesis</keyword>
<dbReference type="InterPro" id="IPR036393">
    <property type="entry name" value="AceGlu_kinase-like_sf"/>
</dbReference>
<dbReference type="AlphaFoldDB" id="A0A6J4RR72"/>
<comment type="function">
    <text evidence="8">Catalyzes the transfer of a phosphate group to glutamate to form L-glutamate 5-phosphate.</text>
</comment>
<evidence type="ECO:0000259" key="9">
    <source>
        <dbReference type="SMART" id="SM00359"/>
    </source>
</evidence>
<dbReference type="GO" id="GO:0003723">
    <property type="term" value="F:RNA binding"/>
    <property type="evidence" value="ECO:0007669"/>
    <property type="project" value="InterPro"/>
</dbReference>
<dbReference type="Gene3D" id="2.30.130.10">
    <property type="entry name" value="PUA domain"/>
    <property type="match status" value="1"/>
</dbReference>
<dbReference type="GO" id="GO:0055129">
    <property type="term" value="P:L-proline biosynthetic process"/>
    <property type="evidence" value="ECO:0007669"/>
    <property type="project" value="UniProtKB-UniRule"/>
</dbReference>
<evidence type="ECO:0000256" key="1">
    <source>
        <dbReference type="ARBA" id="ARBA00022490"/>
    </source>
</evidence>
<dbReference type="CDD" id="cd04242">
    <property type="entry name" value="AAK_G5K_ProB"/>
    <property type="match status" value="1"/>
</dbReference>
<dbReference type="EMBL" id="CADCVO010000170">
    <property type="protein sequence ID" value="CAA9480143.1"/>
    <property type="molecule type" value="Genomic_DNA"/>
</dbReference>
<dbReference type="InterPro" id="IPR036974">
    <property type="entry name" value="PUA_sf"/>
</dbReference>
<dbReference type="GO" id="GO:0005829">
    <property type="term" value="C:cytosol"/>
    <property type="evidence" value="ECO:0007669"/>
    <property type="project" value="TreeGrafter"/>
</dbReference>
<gene>
    <name evidence="8" type="primary">proB</name>
    <name evidence="10" type="ORF">AVDCRST_MAG13-1109</name>
</gene>
<dbReference type="GO" id="GO:0004349">
    <property type="term" value="F:glutamate 5-kinase activity"/>
    <property type="evidence" value="ECO:0007669"/>
    <property type="project" value="UniProtKB-UniRule"/>
</dbReference>
<keyword evidence="7 8" id="KW-0067">ATP-binding</keyword>
<dbReference type="PANTHER" id="PTHR43654">
    <property type="entry name" value="GLUTAMATE 5-KINASE"/>
    <property type="match status" value="1"/>
</dbReference>
<dbReference type="Pfam" id="PF01472">
    <property type="entry name" value="PUA"/>
    <property type="match status" value="1"/>
</dbReference>
<keyword evidence="6 8" id="KW-0418">Kinase</keyword>
<protein>
    <recommendedName>
        <fullName evidence="8">Glutamate 5-kinase</fullName>
        <ecNumber evidence="8">2.7.2.11</ecNumber>
    </recommendedName>
    <alternativeName>
        <fullName evidence="8">Gamma-glutamyl kinase</fullName>
        <shortName evidence="8">GK</shortName>
    </alternativeName>
</protein>
<dbReference type="InterPro" id="IPR011529">
    <property type="entry name" value="Glu_5kinase"/>
</dbReference>
<dbReference type="InterPro" id="IPR001057">
    <property type="entry name" value="Glu/AcGlu_kinase"/>
</dbReference>
<evidence type="ECO:0000256" key="8">
    <source>
        <dbReference type="HAMAP-Rule" id="MF_00456"/>
    </source>
</evidence>
<dbReference type="InterPro" id="IPR015947">
    <property type="entry name" value="PUA-like_sf"/>
</dbReference>
<evidence type="ECO:0000256" key="2">
    <source>
        <dbReference type="ARBA" id="ARBA00022605"/>
    </source>
</evidence>
<dbReference type="Pfam" id="PF00696">
    <property type="entry name" value="AA_kinase"/>
    <property type="match status" value="1"/>
</dbReference>
<proteinExistence type="inferred from homology"/>
<dbReference type="PROSITE" id="PS50890">
    <property type="entry name" value="PUA"/>
    <property type="match status" value="1"/>
</dbReference>
<feature type="binding site" evidence="8">
    <location>
        <position position="47"/>
    </location>
    <ligand>
        <name>substrate</name>
    </ligand>
</feature>
<comment type="catalytic activity">
    <reaction evidence="8">
        <text>L-glutamate + ATP = L-glutamyl 5-phosphate + ADP</text>
        <dbReference type="Rhea" id="RHEA:14877"/>
        <dbReference type="ChEBI" id="CHEBI:29985"/>
        <dbReference type="ChEBI" id="CHEBI:30616"/>
        <dbReference type="ChEBI" id="CHEBI:58274"/>
        <dbReference type="ChEBI" id="CHEBI:456216"/>
        <dbReference type="EC" id="2.7.2.11"/>
    </reaction>
</comment>
<feature type="binding site" evidence="8">
    <location>
        <begin position="166"/>
        <end position="167"/>
    </location>
    <ligand>
        <name>ATP</name>
        <dbReference type="ChEBI" id="CHEBI:30616"/>
    </ligand>
</feature>
<reference evidence="10" key="1">
    <citation type="submission" date="2020-02" db="EMBL/GenBank/DDBJ databases">
        <authorList>
            <person name="Meier V. D."/>
        </authorList>
    </citation>
    <scope>NUCLEOTIDE SEQUENCE</scope>
    <source>
        <strain evidence="10">AVDCRST_MAG13</strain>
    </source>
</reference>
<dbReference type="PIRSF" id="PIRSF000729">
    <property type="entry name" value="GK"/>
    <property type="match status" value="1"/>
</dbReference>
<keyword evidence="3 8" id="KW-0641">Proline biosynthesis</keyword>
<dbReference type="SUPFAM" id="SSF53633">
    <property type="entry name" value="Carbamate kinase-like"/>
    <property type="match status" value="1"/>
</dbReference>
<name>A0A6J4RR72_9ACTN</name>
<evidence type="ECO:0000256" key="3">
    <source>
        <dbReference type="ARBA" id="ARBA00022650"/>
    </source>
</evidence>
<dbReference type="PRINTS" id="PR00474">
    <property type="entry name" value="GLU5KINASE"/>
</dbReference>
<dbReference type="FunFam" id="3.40.1160.10:FF:000018">
    <property type="entry name" value="Glutamate 5-kinase"/>
    <property type="match status" value="1"/>
</dbReference>
<dbReference type="InterPro" id="IPR041739">
    <property type="entry name" value="G5K_ProB"/>
</dbReference>
<dbReference type="HAMAP" id="MF_00456">
    <property type="entry name" value="ProB"/>
    <property type="match status" value="1"/>
</dbReference>
<keyword evidence="5 8" id="KW-0547">Nucleotide-binding</keyword>
<dbReference type="CDD" id="cd21157">
    <property type="entry name" value="PUA_G5K"/>
    <property type="match status" value="1"/>
</dbReference>
<evidence type="ECO:0000256" key="7">
    <source>
        <dbReference type="ARBA" id="ARBA00022840"/>
    </source>
</evidence>
<dbReference type="EC" id="2.7.2.11" evidence="8"/>
<dbReference type="PANTHER" id="PTHR43654:SF1">
    <property type="entry name" value="ISOPENTENYL PHOSPHATE KINASE"/>
    <property type="match status" value="1"/>
</dbReference>
<dbReference type="SMART" id="SM00359">
    <property type="entry name" value="PUA"/>
    <property type="match status" value="1"/>
</dbReference>
<accession>A0A6J4RR72</accession>
<dbReference type="GO" id="GO:0005524">
    <property type="term" value="F:ATP binding"/>
    <property type="evidence" value="ECO:0007669"/>
    <property type="project" value="UniProtKB-KW"/>
</dbReference>
<evidence type="ECO:0000256" key="5">
    <source>
        <dbReference type="ARBA" id="ARBA00022741"/>
    </source>
</evidence>
<dbReference type="InterPro" id="IPR002478">
    <property type="entry name" value="PUA"/>
</dbReference>
<keyword evidence="1 8" id="KW-0963">Cytoplasm</keyword>
<dbReference type="SUPFAM" id="SSF88697">
    <property type="entry name" value="PUA domain-like"/>
    <property type="match status" value="1"/>
</dbReference>
<feature type="domain" description="PUA" evidence="9">
    <location>
        <begin position="275"/>
        <end position="357"/>
    </location>
</feature>
<evidence type="ECO:0000256" key="4">
    <source>
        <dbReference type="ARBA" id="ARBA00022679"/>
    </source>
</evidence>